<protein>
    <submittedName>
        <fullName evidence="2">Uncharacterized protein</fullName>
    </submittedName>
</protein>
<sequence length="272" mass="30049">MSSELQLLPNGGESGGGHRTREERLKAVHPSGESSGRAVGATGVLGVERRVGIEKDLKQSPELFISPVNMLLFWLNERRIGPFYYYGESASSNGGLPDADSAATKASDTHAVGVGKDWKELEKRLNLTDEQKTQLQQIEEIVAQEKQQTLSCLRPIEHMKRALSIRAYSMQKCVENLRGMLSPAQAARVVLWLCDQASNKDEMQQIEQELFPGVTMASSANLSTQESIHREQTMQIARDNMLSMNDSESPPGEELEDESVNSHSDVAQFGAF</sequence>
<reference evidence="2 3" key="1">
    <citation type="submission" date="2008-07" db="EMBL/GenBank/DDBJ databases">
        <authorList>
            <person name="El-Sayed N."/>
            <person name="Caler E."/>
            <person name="Inman J."/>
            <person name="Amedeo P."/>
            <person name="Hass B."/>
            <person name="Wortman J."/>
        </authorList>
    </citation>
    <scope>NUCLEOTIDE SEQUENCE [LARGE SCALE GENOMIC DNA]</scope>
    <source>
        <strain evidence="3">ATCC 50983 / TXsc</strain>
    </source>
</reference>
<dbReference type="EMBL" id="GG679756">
    <property type="protein sequence ID" value="EER07743.1"/>
    <property type="molecule type" value="Genomic_DNA"/>
</dbReference>
<name>C5L6B6_PERM5</name>
<feature type="region of interest" description="Disordered" evidence="1">
    <location>
        <begin position="242"/>
        <end position="272"/>
    </location>
</feature>
<dbReference type="RefSeq" id="XP_002775927.1">
    <property type="nucleotide sequence ID" value="XM_002775881.1"/>
</dbReference>
<evidence type="ECO:0000313" key="2">
    <source>
        <dbReference type="EMBL" id="EER07743.1"/>
    </source>
</evidence>
<gene>
    <name evidence="2" type="ORF">Pmar_PMAR029032</name>
</gene>
<dbReference type="GeneID" id="9042692"/>
<dbReference type="Proteomes" id="UP000007800">
    <property type="component" value="Unassembled WGS sequence"/>
</dbReference>
<dbReference type="AlphaFoldDB" id="C5L6B6"/>
<evidence type="ECO:0000313" key="3">
    <source>
        <dbReference type="Proteomes" id="UP000007800"/>
    </source>
</evidence>
<proteinExistence type="predicted"/>
<keyword evidence="3" id="KW-1185">Reference proteome</keyword>
<dbReference type="OrthoDB" id="425490at2759"/>
<feature type="region of interest" description="Disordered" evidence="1">
    <location>
        <begin position="1"/>
        <end position="41"/>
    </location>
</feature>
<dbReference type="InParanoid" id="C5L6B6"/>
<accession>C5L6B6</accession>
<organism evidence="3">
    <name type="scientific">Perkinsus marinus (strain ATCC 50983 / TXsc)</name>
    <dbReference type="NCBI Taxonomy" id="423536"/>
    <lineage>
        <taxon>Eukaryota</taxon>
        <taxon>Sar</taxon>
        <taxon>Alveolata</taxon>
        <taxon>Perkinsozoa</taxon>
        <taxon>Perkinsea</taxon>
        <taxon>Perkinsida</taxon>
        <taxon>Perkinsidae</taxon>
        <taxon>Perkinsus</taxon>
    </lineage>
</organism>
<evidence type="ECO:0000256" key="1">
    <source>
        <dbReference type="SAM" id="MobiDB-lite"/>
    </source>
</evidence>